<sequence>MIFFPDVAITMQDTIDVNAEVPFQYIKLDKSVTEKFSVSNIVNSAQTIRTDIKVVRTLEGSIRRILGYEKGKKVCKQDICGTPDFIKDNLPGEIKSLIRFNHDILDVAKRQAALYAWLYNVRHAYIAIGIYKEIDELYALLKKIHLYKIEVRSTIRYEDLKRIYNSLKVVA</sequence>
<dbReference type="EMBL" id="AP031322">
    <property type="protein sequence ID" value="BFH74747.1"/>
    <property type="molecule type" value="Genomic_DNA"/>
</dbReference>
<gene>
    <name evidence="1" type="ORF">SJAV_26910</name>
</gene>
<proteinExistence type="predicted"/>
<protein>
    <submittedName>
        <fullName evidence="1">Uncharacterized protein</fullName>
    </submittedName>
</protein>
<name>A0AAT9GVF9_9CREN</name>
<accession>A0AAT9GVF9</accession>
<dbReference type="RefSeq" id="WP_369610225.1">
    <property type="nucleotide sequence ID" value="NZ_AP031322.1"/>
</dbReference>
<evidence type="ECO:0000313" key="1">
    <source>
        <dbReference type="EMBL" id="BFH74747.1"/>
    </source>
</evidence>
<reference evidence="1" key="1">
    <citation type="submission" date="2024-03" db="EMBL/GenBank/DDBJ databases">
        <title>Complete genome sequence of Sulfurisphaera javensis strain KD-1.</title>
        <authorList>
            <person name="Sakai H."/>
            <person name="Nur N."/>
            <person name="Suwanto A."/>
            <person name="Kurosawa N."/>
        </authorList>
    </citation>
    <scope>NUCLEOTIDE SEQUENCE</scope>
    <source>
        <strain evidence="1">KD-1</strain>
    </source>
</reference>
<dbReference type="KEGG" id="sjv:SJAV_26910"/>
<organism evidence="1">
    <name type="scientific">Sulfurisphaera javensis</name>
    <dbReference type="NCBI Taxonomy" id="2049879"/>
    <lineage>
        <taxon>Archaea</taxon>
        <taxon>Thermoproteota</taxon>
        <taxon>Thermoprotei</taxon>
        <taxon>Sulfolobales</taxon>
        <taxon>Sulfolobaceae</taxon>
        <taxon>Sulfurisphaera</taxon>
    </lineage>
</organism>
<dbReference type="AlphaFoldDB" id="A0AAT9GVF9"/>
<dbReference type="GeneID" id="92355643"/>